<dbReference type="GO" id="GO:0000045">
    <property type="term" value="P:autophagosome assembly"/>
    <property type="evidence" value="ECO:0007669"/>
    <property type="project" value="TreeGrafter"/>
</dbReference>
<dbReference type="InterPro" id="IPR015943">
    <property type="entry name" value="WD40/YVTN_repeat-like_dom_sf"/>
</dbReference>
<feature type="compositionally biased region" description="Polar residues" evidence="2">
    <location>
        <begin position="836"/>
        <end position="849"/>
    </location>
</feature>
<evidence type="ECO:0000256" key="1">
    <source>
        <dbReference type="PROSITE-ProRule" id="PRU00221"/>
    </source>
</evidence>
<dbReference type="GO" id="GO:0080008">
    <property type="term" value="C:Cul4-RING E3 ubiquitin ligase complex"/>
    <property type="evidence" value="ECO:0007669"/>
    <property type="project" value="TreeGrafter"/>
</dbReference>
<accession>A0A9P0BYH6</accession>
<feature type="region of interest" description="Disordered" evidence="2">
    <location>
        <begin position="639"/>
        <end position="688"/>
    </location>
</feature>
<feature type="region of interest" description="Disordered" evidence="2">
    <location>
        <begin position="301"/>
        <end position="558"/>
    </location>
</feature>
<feature type="region of interest" description="Disordered" evidence="2">
    <location>
        <begin position="1302"/>
        <end position="1344"/>
    </location>
</feature>
<dbReference type="GO" id="GO:1990756">
    <property type="term" value="F:ubiquitin-like ligase-substrate adaptor activity"/>
    <property type="evidence" value="ECO:0007669"/>
    <property type="project" value="TreeGrafter"/>
</dbReference>
<feature type="compositionally biased region" description="Polar residues" evidence="2">
    <location>
        <begin position="713"/>
        <end position="733"/>
    </location>
</feature>
<feature type="compositionally biased region" description="Low complexity" evidence="2">
    <location>
        <begin position="384"/>
        <end position="397"/>
    </location>
</feature>
<dbReference type="PANTHER" id="PTHR22874:SF1">
    <property type="entry name" value="ACTIVATING MOLECULE IN BECN1-REGULATED AUTOPHAGY PROTEIN 1"/>
    <property type="match status" value="1"/>
</dbReference>
<evidence type="ECO:0008006" key="5">
    <source>
        <dbReference type="Google" id="ProtNLM"/>
    </source>
</evidence>
<feature type="compositionally biased region" description="Gly residues" evidence="2">
    <location>
        <begin position="1406"/>
        <end position="1435"/>
    </location>
</feature>
<feature type="compositionally biased region" description="Polar residues" evidence="2">
    <location>
        <begin position="447"/>
        <end position="461"/>
    </location>
</feature>
<evidence type="ECO:0000256" key="2">
    <source>
        <dbReference type="SAM" id="MobiDB-lite"/>
    </source>
</evidence>
<dbReference type="OrthoDB" id="6363363at2759"/>
<protein>
    <recommendedName>
        <fullName evidence="5">Activating molecule in BECN1-regulated autophagy protein 1</fullName>
    </recommendedName>
</protein>
<dbReference type="InterPro" id="IPR001680">
    <property type="entry name" value="WD40_rpt"/>
</dbReference>
<dbReference type="EMBL" id="LR824007">
    <property type="protein sequence ID" value="CAH0603051.1"/>
    <property type="molecule type" value="Genomic_DNA"/>
</dbReference>
<feature type="compositionally biased region" description="Low complexity" evidence="2">
    <location>
        <begin position="793"/>
        <end position="816"/>
    </location>
</feature>
<evidence type="ECO:0000313" key="3">
    <source>
        <dbReference type="EMBL" id="CAH0603051.1"/>
    </source>
</evidence>
<feature type="region of interest" description="Disordered" evidence="2">
    <location>
        <begin position="600"/>
        <end position="627"/>
    </location>
</feature>
<dbReference type="SMART" id="SM00320">
    <property type="entry name" value="WD40"/>
    <property type="match status" value="3"/>
</dbReference>
<feature type="compositionally biased region" description="Low complexity" evidence="2">
    <location>
        <begin position="639"/>
        <end position="652"/>
    </location>
</feature>
<feature type="compositionally biased region" description="Basic and acidic residues" evidence="2">
    <location>
        <begin position="964"/>
        <end position="974"/>
    </location>
</feature>
<dbReference type="GO" id="GO:0000423">
    <property type="term" value="P:mitophagy"/>
    <property type="evidence" value="ECO:0007669"/>
    <property type="project" value="TreeGrafter"/>
</dbReference>
<reference evidence="3" key="1">
    <citation type="submission" date="2021-12" db="EMBL/GenBank/DDBJ databases">
        <authorList>
            <person name="King R."/>
        </authorList>
    </citation>
    <scope>NUCLEOTIDE SEQUENCE</scope>
</reference>
<feature type="compositionally biased region" description="Polar residues" evidence="2">
    <location>
        <begin position="1327"/>
        <end position="1341"/>
    </location>
</feature>
<keyword evidence="1" id="KW-0853">WD repeat</keyword>
<dbReference type="Pfam" id="PF00400">
    <property type="entry name" value="WD40"/>
    <property type="match status" value="1"/>
</dbReference>
<evidence type="ECO:0000313" key="4">
    <source>
        <dbReference type="Proteomes" id="UP001154114"/>
    </source>
</evidence>
<feature type="region of interest" description="Disordered" evidence="2">
    <location>
        <begin position="1398"/>
        <end position="1454"/>
    </location>
</feature>
<feature type="compositionally biased region" description="Low complexity" evidence="2">
    <location>
        <begin position="462"/>
        <end position="478"/>
    </location>
</feature>
<dbReference type="Gene3D" id="2.130.10.10">
    <property type="entry name" value="YVTN repeat-like/Quinoprotein amine dehydrogenase"/>
    <property type="match status" value="1"/>
</dbReference>
<feature type="compositionally biased region" description="Basic and acidic residues" evidence="2">
    <location>
        <begin position="610"/>
        <end position="619"/>
    </location>
</feature>
<feature type="region of interest" description="Disordered" evidence="2">
    <location>
        <begin position="1523"/>
        <end position="1546"/>
    </location>
</feature>
<organism evidence="3 4">
    <name type="scientific">Chrysodeixis includens</name>
    <name type="common">Soybean looper</name>
    <name type="synonym">Pseudoplusia includens</name>
    <dbReference type="NCBI Taxonomy" id="689277"/>
    <lineage>
        <taxon>Eukaryota</taxon>
        <taxon>Metazoa</taxon>
        <taxon>Ecdysozoa</taxon>
        <taxon>Arthropoda</taxon>
        <taxon>Hexapoda</taxon>
        <taxon>Insecta</taxon>
        <taxon>Pterygota</taxon>
        <taxon>Neoptera</taxon>
        <taxon>Endopterygota</taxon>
        <taxon>Lepidoptera</taxon>
        <taxon>Glossata</taxon>
        <taxon>Ditrysia</taxon>
        <taxon>Noctuoidea</taxon>
        <taxon>Noctuidae</taxon>
        <taxon>Plusiinae</taxon>
        <taxon>Chrysodeixis</taxon>
    </lineage>
</organism>
<feature type="repeat" description="WD" evidence="1">
    <location>
        <begin position="111"/>
        <end position="148"/>
    </location>
</feature>
<feature type="compositionally biased region" description="Polar residues" evidence="2">
    <location>
        <begin position="324"/>
        <end position="355"/>
    </location>
</feature>
<dbReference type="InterPro" id="IPR052596">
    <property type="entry name" value="AMBRA1_autophagy"/>
</dbReference>
<dbReference type="Proteomes" id="UP001154114">
    <property type="component" value="Chromosome 4"/>
</dbReference>
<dbReference type="PANTHER" id="PTHR22874">
    <property type="entry name" value="ACTIVATING MOLECULE IN BECN1-REGULATED AUTOPHAGY PROTEIN 1"/>
    <property type="match status" value="1"/>
</dbReference>
<feature type="compositionally biased region" description="Basic and acidic residues" evidence="2">
    <location>
        <begin position="851"/>
        <end position="863"/>
    </location>
</feature>
<feature type="compositionally biased region" description="Low complexity" evidence="2">
    <location>
        <begin position="739"/>
        <end position="781"/>
    </location>
</feature>
<feature type="compositionally biased region" description="Gly residues" evidence="2">
    <location>
        <begin position="1528"/>
        <end position="1543"/>
    </location>
</feature>
<dbReference type="SUPFAM" id="SSF69322">
    <property type="entry name" value="Tricorn protease domain 2"/>
    <property type="match status" value="1"/>
</dbReference>
<feature type="region of interest" description="Disordered" evidence="2">
    <location>
        <begin position="233"/>
        <end position="272"/>
    </location>
</feature>
<feature type="compositionally biased region" description="Polar residues" evidence="2">
    <location>
        <begin position="1201"/>
        <end position="1234"/>
    </location>
</feature>
<feature type="compositionally biased region" description="Polar residues" evidence="2">
    <location>
        <begin position="521"/>
        <end position="558"/>
    </location>
</feature>
<feature type="compositionally biased region" description="Basic and acidic residues" evidence="2">
    <location>
        <begin position="663"/>
        <end position="673"/>
    </location>
</feature>
<feature type="region of interest" description="Disordered" evidence="2">
    <location>
        <begin position="950"/>
        <end position="1061"/>
    </location>
</feature>
<sequence length="1743" mass="189648">MDPVIDNEWLGCKNEPIDDMQNVGNIARSWQWRERGINPTHYPNNKTVLENMAEDILVQKPLQIRSYDLPGFPRSTFLMVFSPDGTKVASTHGNHNVYVSELASGKHVRILKGHPRTPWCIAFHPSHALLIGSGCLGGQVRVWDIASGGSEVWNVRNETVIASIAFHPREQLLVIATYNELYFWDWSQPAPFTRVSTNNVNEKVRYVAFDALGYKLITGISLWACAGGSTNSSLLQQNPPPGPTSQTNNSRRDDSDDSPGGSRPQESPGSARDMIVNSYQNLVQRYDSLVRNYQRLFMVRHRLTNTPPPPNTTDRGTDPMETDVSPTAGTSGWSRGEQSSTPPDNANPTPSTSRAENPEANDSPEADNSGSRLLNLDVLSIDGNSSRNQNSSNSSSQERSHFGSRSSAFQPLGGADPAARRPGGRTVEYTCTRLLPNPFSSSSSGSVPRTTRVTFTQNPPVSNSSTNTSRTSIFTSSRGPSSFAFRRRNFSPLQHSGDSPRADPSTASPNTSGPPFAPRRSFQTSTSNGNHPSTSGASSSQRPAMTNSSTQMSPVTTPVDAQTINESLDLIRDILRDSGTRLLNLITNMSLSTLANVERNMPRRVSGSRAHSDESEGGGRTRNGRPCVRLFSSNWSRDILSSSSDSDSDQSSEVNIFRTRNTTFREEDARLNDRPPASSASATDRLPTATDRLVFELNEMSQGGPSREPGGINVTSSNNSFRVRTQSDSMSNNTRTDRATPATDRATPATERATPAMDSAASATDRAAPATDSATSTTDKAGPATERATPAKDSATSATDRAAPATDSATSATDRAGPATDRAAPSDGSAADVAGTSGTQQRSQNTNTDFDPDRPSTSRDDFWNRGSSVPPDEAYRKVRSGVSALQKHTVQLSNLWLRGNRTTMRELRGMWENLRRRILALHRETGRQDVPSYYTRPLLDRCMMLTDMTGNLTRSPRVPRNLHRHEDARRHSTEGRNASSNSNNANNTNRTDGDRNRSNDNATDNRPSHAGRTSNVRSSPNNRSSPSFRRRLQSSYRWRPEDELRRRSRNPTANRLAPRYTNRSRRDFARAIEISATRHEIRMRAMQVLSVMFNMMMMCLEERGLSQLIINMLRTLKRALAITCLIVMSNRHNGRTASSQAPAPQPVESLDVVRIQNVEHNVDVNVDGPDDLMPPSTSQGAAEPDAVAQQNSKADKATEAATPSTSSGQTGASTRTISRPEETPSTAASSRLSQRWSNRLAVQIAAANKNTSATARNRRDLYMESRRQKALHRSNPSAHPLIKRRAVPPISNYRIPALRSLPRSGMPRFRTPRVQSQNNEPVAGPSNAPQNNDNGNLQESPGSELMSEFEHRVNFIRIAHMQAVRLRNAARSRFRRLQTIRLYTPSSVREMFALQTHGPDSHAERGAGGGAGSGASSGGTSGGAGGAARGAGGAARGASEGAGPSTGEGGRHPLAMFRPHILTPRDDLSHQFHTVLNNVAMPLMQVSDYAPAVDGPPTPPHRLPRIHEYLQPIILAQNAMVVDDEGGSGEGSGSGGGGGGGGPPRRLAGMAGLLDAGIISEALHAPSHRVQAWDFTTGNTPEIADSTKNVVVQRCRIHNDASIDISKDGRLLVALLPVPRLRNTNHWLGVYSLEWARLGQCLHTAVLEQSAVSVALSPTARHLAVGLGSRRFTTAPHGRNNVIALLYRLEPLESSSRTGLSPIKELEQNWEHGFTSLNCLRWAPQPGQGLVYANNTGQLIIMS</sequence>
<feature type="compositionally biased region" description="Low complexity" evidence="2">
    <location>
        <begin position="411"/>
        <end position="425"/>
    </location>
</feature>
<feature type="region of interest" description="Disordered" evidence="2">
    <location>
        <begin position="700"/>
        <end position="873"/>
    </location>
</feature>
<keyword evidence="4" id="KW-1185">Reference proteome</keyword>
<name>A0A9P0BYH6_CHRIL</name>
<feature type="region of interest" description="Disordered" evidence="2">
    <location>
        <begin position="1163"/>
        <end position="1234"/>
    </location>
</feature>
<proteinExistence type="predicted"/>
<gene>
    <name evidence="3" type="ORF">CINC_LOCUS10369</name>
</gene>
<dbReference type="PROSITE" id="PS50082">
    <property type="entry name" value="WD_REPEATS_2"/>
    <property type="match status" value="1"/>
</dbReference>
<feature type="compositionally biased region" description="Low complexity" evidence="2">
    <location>
        <begin position="1012"/>
        <end position="1027"/>
    </location>
</feature>
<feature type="compositionally biased region" description="Low complexity" evidence="2">
    <location>
        <begin position="975"/>
        <end position="990"/>
    </location>
</feature>